<dbReference type="InterPro" id="IPR002156">
    <property type="entry name" value="RNaseH_domain"/>
</dbReference>
<feature type="domain" description="RNase H type-1" evidence="2">
    <location>
        <begin position="61"/>
        <end position="94"/>
    </location>
</feature>
<evidence type="ECO:0000256" key="1">
    <source>
        <dbReference type="SAM" id="MobiDB-lite"/>
    </source>
</evidence>
<proteinExistence type="predicted"/>
<name>A0A498HTZ9_MALDO</name>
<protein>
    <recommendedName>
        <fullName evidence="2">RNase H type-1 domain-containing protein</fullName>
    </recommendedName>
</protein>
<dbReference type="Pfam" id="PF13456">
    <property type="entry name" value="RVT_3"/>
    <property type="match status" value="1"/>
</dbReference>
<evidence type="ECO:0000313" key="3">
    <source>
        <dbReference type="EMBL" id="RXH73442.1"/>
    </source>
</evidence>
<accession>A0A498HTZ9</accession>
<organism evidence="3 4">
    <name type="scientific">Malus domestica</name>
    <name type="common">Apple</name>
    <name type="synonym">Pyrus malus</name>
    <dbReference type="NCBI Taxonomy" id="3750"/>
    <lineage>
        <taxon>Eukaryota</taxon>
        <taxon>Viridiplantae</taxon>
        <taxon>Streptophyta</taxon>
        <taxon>Embryophyta</taxon>
        <taxon>Tracheophyta</taxon>
        <taxon>Spermatophyta</taxon>
        <taxon>Magnoliopsida</taxon>
        <taxon>eudicotyledons</taxon>
        <taxon>Gunneridae</taxon>
        <taxon>Pentapetalae</taxon>
        <taxon>rosids</taxon>
        <taxon>fabids</taxon>
        <taxon>Rosales</taxon>
        <taxon>Rosaceae</taxon>
        <taxon>Amygdaloideae</taxon>
        <taxon>Maleae</taxon>
        <taxon>Malus</taxon>
    </lineage>
</organism>
<reference evidence="3 4" key="1">
    <citation type="submission" date="2018-10" db="EMBL/GenBank/DDBJ databases">
        <title>A high-quality apple genome assembly.</title>
        <authorList>
            <person name="Hu J."/>
        </authorList>
    </citation>
    <scope>NUCLEOTIDE SEQUENCE [LARGE SCALE GENOMIC DNA]</scope>
    <source>
        <strain evidence="4">cv. HFTH1</strain>
        <tissue evidence="3">Young leaf</tissue>
    </source>
</reference>
<feature type="region of interest" description="Disordered" evidence="1">
    <location>
        <begin position="1"/>
        <end position="40"/>
    </location>
</feature>
<comment type="caution">
    <text evidence="3">The sequence shown here is derived from an EMBL/GenBank/DDBJ whole genome shotgun (WGS) entry which is preliminary data.</text>
</comment>
<dbReference type="AlphaFoldDB" id="A0A498HTZ9"/>
<dbReference type="Proteomes" id="UP000290289">
    <property type="component" value="Chromosome 15"/>
</dbReference>
<evidence type="ECO:0000259" key="2">
    <source>
        <dbReference type="Pfam" id="PF13456"/>
    </source>
</evidence>
<dbReference type="GO" id="GO:0003676">
    <property type="term" value="F:nucleic acid binding"/>
    <property type="evidence" value="ECO:0007669"/>
    <property type="project" value="InterPro"/>
</dbReference>
<sequence>MVLDHFRKNSSSVSENFDGKEFGPFQDGENGVRSKNFPSHANDNTVEAEWIEQYEPNLKCNFDVAWDAQRGVGGVGVVIRNDQGDLLAAMAKKCEGLRLDLT</sequence>
<dbReference type="GO" id="GO:0004523">
    <property type="term" value="F:RNA-DNA hybrid ribonuclease activity"/>
    <property type="evidence" value="ECO:0007669"/>
    <property type="project" value="InterPro"/>
</dbReference>
<evidence type="ECO:0000313" key="4">
    <source>
        <dbReference type="Proteomes" id="UP000290289"/>
    </source>
</evidence>
<dbReference type="STRING" id="3750.A0A498HTZ9"/>
<dbReference type="EMBL" id="RDQH01000341">
    <property type="protein sequence ID" value="RXH73442.1"/>
    <property type="molecule type" value="Genomic_DNA"/>
</dbReference>
<keyword evidence="4" id="KW-1185">Reference proteome</keyword>
<gene>
    <name evidence="3" type="ORF">DVH24_016264</name>
</gene>